<dbReference type="InterPro" id="IPR004606">
    <property type="entry name" value="Mop_domain"/>
</dbReference>
<keyword evidence="14" id="KW-1185">Reference proteome</keyword>
<evidence type="ECO:0000256" key="10">
    <source>
        <dbReference type="PROSITE-ProRule" id="PRU01213"/>
    </source>
</evidence>
<comment type="caution">
    <text evidence="13">The sequence shown here is derived from an EMBL/GenBank/DDBJ whole genome shotgun (WGS) entry which is preliminary data.</text>
</comment>
<evidence type="ECO:0000259" key="12">
    <source>
        <dbReference type="PROSITE" id="PS51866"/>
    </source>
</evidence>
<dbReference type="AlphaFoldDB" id="A0A841K9S3"/>
<dbReference type="GO" id="GO:0015098">
    <property type="term" value="F:molybdate ion transmembrane transporter activity"/>
    <property type="evidence" value="ECO:0007669"/>
    <property type="project" value="InterPro"/>
</dbReference>
<proteinExistence type="inferred from homology"/>
<sequence>MTAPTIEVAFTGRHGSFALDVAFTAPGRGVTAIFGPSGCGKTTVLRCIAGLTRLAGSCRVAGETWQDAATFRPPHRRPVGYVFQEASLFPHLSVRANLLYGVRGRMPADAAIRFDDVVDLLGLSPLLSRAPHNLSGGERQRVAIGRALLSQPRLLLMDEPLSALDRDTKDEILPFLERLHLALSLPVLYVTHDMREVERLADHLVLMRAGRVLAAGPLAALQSDPALPLATARDAAVGLDAVVTAVDAAYGLATLAVAGGTFIVPAGAGTAIGERRRLRIAAGDVSLAREPPGPSTILNVLETRILTAQTGGDEVTAVLGLGRDGAGARILARVTRRSFERLGLAEGMAVYAQIKSVALAPGAR</sequence>
<keyword evidence="5" id="KW-0997">Cell inner membrane</keyword>
<accession>A0A841K9S3</accession>
<dbReference type="NCBIfam" id="TIGR02142">
    <property type="entry name" value="modC_ABC"/>
    <property type="match status" value="1"/>
</dbReference>
<evidence type="ECO:0000256" key="7">
    <source>
        <dbReference type="ARBA" id="ARBA00022840"/>
    </source>
</evidence>
<dbReference type="EMBL" id="JACHEH010000006">
    <property type="protein sequence ID" value="MBB6169257.1"/>
    <property type="molecule type" value="Genomic_DNA"/>
</dbReference>
<dbReference type="SUPFAM" id="SSF52540">
    <property type="entry name" value="P-loop containing nucleoside triphosphate hydrolases"/>
    <property type="match status" value="1"/>
</dbReference>
<dbReference type="GO" id="GO:0005524">
    <property type="term" value="F:ATP binding"/>
    <property type="evidence" value="ECO:0007669"/>
    <property type="project" value="UniProtKB-KW"/>
</dbReference>
<dbReference type="InterPro" id="IPR003439">
    <property type="entry name" value="ABC_transporter-like_ATP-bd"/>
</dbReference>
<evidence type="ECO:0000313" key="13">
    <source>
        <dbReference type="EMBL" id="MBB6169257.1"/>
    </source>
</evidence>
<dbReference type="PROSITE" id="PS51866">
    <property type="entry name" value="MOP"/>
    <property type="match status" value="1"/>
</dbReference>
<dbReference type="InterPro" id="IPR017871">
    <property type="entry name" value="ABC_transporter-like_CS"/>
</dbReference>
<dbReference type="GO" id="GO:0016020">
    <property type="term" value="C:membrane"/>
    <property type="evidence" value="ECO:0007669"/>
    <property type="project" value="InterPro"/>
</dbReference>
<evidence type="ECO:0000256" key="4">
    <source>
        <dbReference type="ARBA" id="ARBA00022505"/>
    </source>
</evidence>
<reference evidence="13 14" key="1">
    <citation type="submission" date="2020-08" db="EMBL/GenBank/DDBJ databases">
        <title>Genomic Encyclopedia of Type Strains, Phase IV (KMG-IV): sequencing the most valuable type-strain genomes for metagenomic binning, comparative biology and taxonomic classification.</title>
        <authorList>
            <person name="Goeker M."/>
        </authorList>
    </citation>
    <scope>NUCLEOTIDE SEQUENCE [LARGE SCALE GENOMIC DNA]</scope>
    <source>
        <strain evidence="13 14">DSM 101465</strain>
    </source>
</reference>
<evidence type="ECO:0000256" key="8">
    <source>
        <dbReference type="ARBA" id="ARBA00022967"/>
    </source>
</evidence>
<organism evidence="13 14">
    <name type="scientific">Chelatococcus composti</name>
    <dbReference type="NCBI Taxonomy" id="1743235"/>
    <lineage>
        <taxon>Bacteria</taxon>
        <taxon>Pseudomonadati</taxon>
        <taxon>Pseudomonadota</taxon>
        <taxon>Alphaproteobacteria</taxon>
        <taxon>Hyphomicrobiales</taxon>
        <taxon>Chelatococcaceae</taxon>
        <taxon>Chelatococcus</taxon>
    </lineage>
</organism>
<dbReference type="PROSITE" id="PS00211">
    <property type="entry name" value="ABC_TRANSPORTER_1"/>
    <property type="match status" value="1"/>
</dbReference>
<dbReference type="InterPro" id="IPR003593">
    <property type="entry name" value="AAA+_ATPase"/>
</dbReference>
<dbReference type="InterPro" id="IPR050334">
    <property type="entry name" value="Molybdenum_import_ModC"/>
</dbReference>
<dbReference type="SMART" id="SM00382">
    <property type="entry name" value="AAA"/>
    <property type="match status" value="1"/>
</dbReference>
<keyword evidence="8" id="KW-1278">Translocase</keyword>
<dbReference type="Pfam" id="PF00005">
    <property type="entry name" value="ABC_tran"/>
    <property type="match status" value="1"/>
</dbReference>
<feature type="domain" description="ABC transporter" evidence="11">
    <location>
        <begin position="3"/>
        <end position="234"/>
    </location>
</feature>
<evidence type="ECO:0000256" key="6">
    <source>
        <dbReference type="ARBA" id="ARBA00022741"/>
    </source>
</evidence>
<dbReference type="InterPro" id="IPR011868">
    <property type="entry name" value="ModC_ABC_ATP-bd"/>
</dbReference>
<dbReference type="RefSeq" id="WP_183335568.1">
    <property type="nucleotide sequence ID" value="NZ_BMHX01000006.1"/>
</dbReference>
<dbReference type="Gene3D" id="2.40.50.100">
    <property type="match status" value="1"/>
</dbReference>
<evidence type="ECO:0000256" key="9">
    <source>
        <dbReference type="ARBA" id="ARBA00023136"/>
    </source>
</evidence>
<gene>
    <name evidence="13" type="ORF">HNQ73_002894</name>
</gene>
<dbReference type="Pfam" id="PF03459">
    <property type="entry name" value="TOBE"/>
    <property type="match status" value="1"/>
</dbReference>
<dbReference type="PANTHER" id="PTHR43514">
    <property type="entry name" value="ABC TRANSPORTER I FAMILY MEMBER 10"/>
    <property type="match status" value="1"/>
</dbReference>
<dbReference type="GO" id="GO:0140359">
    <property type="term" value="F:ABC-type transporter activity"/>
    <property type="evidence" value="ECO:0007669"/>
    <property type="project" value="InterPro"/>
</dbReference>
<keyword evidence="7 13" id="KW-0067">ATP-binding</keyword>
<keyword evidence="4 10" id="KW-0500">Molybdenum</keyword>
<dbReference type="GO" id="GO:0016887">
    <property type="term" value="F:ATP hydrolysis activity"/>
    <property type="evidence" value="ECO:0007669"/>
    <property type="project" value="InterPro"/>
</dbReference>
<evidence type="ECO:0000313" key="14">
    <source>
        <dbReference type="Proteomes" id="UP000588017"/>
    </source>
</evidence>
<evidence type="ECO:0000256" key="5">
    <source>
        <dbReference type="ARBA" id="ARBA00022519"/>
    </source>
</evidence>
<evidence type="ECO:0000256" key="3">
    <source>
        <dbReference type="ARBA" id="ARBA00022475"/>
    </source>
</evidence>
<comment type="similarity">
    <text evidence="1">Belongs to the ABC transporter superfamily.</text>
</comment>
<keyword evidence="2" id="KW-0813">Transport</keyword>
<dbReference type="InterPro" id="IPR008995">
    <property type="entry name" value="Mo/tungstate-bd_C_term_dom"/>
</dbReference>
<evidence type="ECO:0000256" key="2">
    <source>
        <dbReference type="ARBA" id="ARBA00022448"/>
    </source>
</evidence>
<evidence type="ECO:0000259" key="11">
    <source>
        <dbReference type="PROSITE" id="PS50893"/>
    </source>
</evidence>
<keyword evidence="6" id="KW-0547">Nucleotide-binding</keyword>
<dbReference type="PROSITE" id="PS50893">
    <property type="entry name" value="ABC_TRANSPORTER_2"/>
    <property type="match status" value="1"/>
</dbReference>
<dbReference type="PANTHER" id="PTHR43514:SF10">
    <property type="entry name" value="MOLYBDENUM IMPORT ATP-BINDING PROTEIN MODC 2"/>
    <property type="match status" value="1"/>
</dbReference>
<dbReference type="Gene3D" id="3.40.50.300">
    <property type="entry name" value="P-loop containing nucleotide triphosphate hydrolases"/>
    <property type="match status" value="1"/>
</dbReference>
<dbReference type="SUPFAM" id="SSF50331">
    <property type="entry name" value="MOP-like"/>
    <property type="match status" value="1"/>
</dbReference>
<name>A0A841K9S3_9HYPH</name>
<evidence type="ECO:0000256" key="1">
    <source>
        <dbReference type="ARBA" id="ARBA00005417"/>
    </source>
</evidence>
<feature type="domain" description="Mop" evidence="12">
    <location>
        <begin position="294"/>
        <end position="363"/>
    </location>
</feature>
<dbReference type="InterPro" id="IPR027417">
    <property type="entry name" value="P-loop_NTPase"/>
</dbReference>
<dbReference type="InterPro" id="IPR005116">
    <property type="entry name" value="Transp-assoc_OB_typ1"/>
</dbReference>
<dbReference type="Proteomes" id="UP000588017">
    <property type="component" value="Unassembled WGS sequence"/>
</dbReference>
<protein>
    <submittedName>
        <fullName evidence="13">Molybdate transport system ATP-binding protein</fullName>
    </submittedName>
</protein>
<keyword evidence="9" id="KW-0472">Membrane</keyword>
<keyword evidence="3" id="KW-1003">Cell membrane</keyword>